<dbReference type="EMBL" id="AP019400">
    <property type="protein sequence ID" value="BBI31608.1"/>
    <property type="molecule type" value="Genomic_DNA"/>
</dbReference>
<keyword evidence="2 7" id="KW-0732">Signal</keyword>
<evidence type="ECO:0000256" key="3">
    <source>
        <dbReference type="ARBA" id="ARBA00023136"/>
    </source>
</evidence>
<evidence type="ECO:0000256" key="6">
    <source>
        <dbReference type="SAM" id="MobiDB-lite"/>
    </source>
</evidence>
<dbReference type="PANTHER" id="PTHR43649:SF33">
    <property type="entry name" value="POLYGALACTURONAN_RHAMNOGALACTURONAN-BINDING PROTEIN YTCQ"/>
    <property type="match status" value="1"/>
</dbReference>
<evidence type="ECO:0000256" key="4">
    <source>
        <dbReference type="ARBA" id="ARBA00023139"/>
    </source>
</evidence>
<dbReference type="InterPro" id="IPR050490">
    <property type="entry name" value="Bact_solute-bd_prot1"/>
</dbReference>
<evidence type="ECO:0000256" key="1">
    <source>
        <dbReference type="ARBA" id="ARBA00022475"/>
    </source>
</evidence>
<proteinExistence type="predicted"/>
<sequence>MNNKSRIFTLLLVSMLLLTAVLSACSKKESAPSSSPTESESVSPSPTASETPAATPEPTPSPEPVELTVFGSIPEDAFDARIASWVKGKYPDFNLTYHCSCILNIPDLKEKSGITPDIHYGASEADLRVLLGFNLQTDLTDLINAGNVDLSRFDPSAIQTAKNYSDGKIYGLQETGNPIVLFYNKDIFDKFKVDYPKDGMTWDELYDLAKKVTGKKDGVAYRGLSNFFSFTLQNNEFSLPIIDAATGKAAVNNESWKRIFDNYARFYKIPGNSVGFEAGNPGLELNKFYEQKNIAMLISLSSSINREGFDALNWDMVAAPTFADNNGVGYQDHPQMIYITETTKNKEAALKAVNELLSDEAQLAAAKQGRSTTLLNEDVRKAYGEDVEKLKGKHTAAIYYNKFAPKPAIHPLITLNATAILAAEFDKVIAGQLDSAAALKSAEVELNKAIEMELATKK</sequence>
<feature type="compositionally biased region" description="Low complexity" evidence="6">
    <location>
        <begin position="31"/>
        <end position="54"/>
    </location>
</feature>
<feature type="chain" id="PRO_5038643523" description="Extracellular solute-binding protein" evidence="7">
    <location>
        <begin position="25"/>
        <end position="458"/>
    </location>
</feature>
<keyword evidence="3" id="KW-0472">Membrane</keyword>
<dbReference type="SUPFAM" id="SSF53850">
    <property type="entry name" value="Periplasmic binding protein-like II"/>
    <property type="match status" value="1"/>
</dbReference>
<keyword evidence="1" id="KW-1003">Cell membrane</keyword>
<evidence type="ECO:0008006" key="10">
    <source>
        <dbReference type="Google" id="ProtNLM"/>
    </source>
</evidence>
<keyword evidence="9" id="KW-1185">Reference proteome</keyword>
<dbReference type="InterPro" id="IPR006059">
    <property type="entry name" value="SBP"/>
</dbReference>
<dbReference type="Gene3D" id="3.40.190.10">
    <property type="entry name" value="Periplasmic binding protein-like II"/>
    <property type="match status" value="1"/>
</dbReference>
<name>A0A3T1D0L8_9BACL</name>
<gene>
    <name evidence="8" type="ORF">KCTCHS21_10070</name>
</gene>
<keyword evidence="5" id="KW-0449">Lipoprotein</keyword>
<dbReference type="KEGG" id="cohn:KCTCHS21_10070"/>
<evidence type="ECO:0000313" key="9">
    <source>
        <dbReference type="Proteomes" id="UP000289856"/>
    </source>
</evidence>
<dbReference type="AlphaFoldDB" id="A0A3T1D0L8"/>
<dbReference type="PANTHER" id="PTHR43649">
    <property type="entry name" value="ARABINOSE-BINDING PROTEIN-RELATED"/>
    <property type="match status" value="1"/>
</dbReference>
<evidence type="ECO:0000256" key="7">
    <source>
        <dbReference type="SAM" id="SignalP"/>
    </source>
</evidence>
<dbReference type="RefSeq" id="WP_130605534.1">
    <property type="nucleotide sequence ID" value="NZ_AP019400.1"/>
</dbReference>
<accession>A0A3T1D0L8</accession>
<reference evidence="8 9" key="1">
    <citation type="submission" date="2019-01" db="EMBL/GenBank/DDBJ databases">
        <title>Complete genome sequence of Cohnella hallensis HS21 isolated from Korean fir (Abies koreana) rhizospheric soil.</title>
        <authorList>
            <person name="Jiang L."/>
            <person name="Kang S.W."/>
            <person name="Kim S."/>
            <person name="Jung J."/>
            <person name="Kim C.Y."/>
            <person name="Kim D.H."/>
            <person name="Kim S.W."/>
            <person name="Lee J."/>
        </authorList>
    </citation>
    <scope>NUCLEOTIDE SEQUENCE [LARGE SCALE GENOMIC DNA]</scope>
    <source>
        <strain evidence="8 9">HS21</strain>
    </source>
</reference>
<feature type="signal peptide" evidence="7">
    <location>
        <begin position="1"/>
        <end position="24"/>
    </location>
</feature>
<dbReference type="Proteomes" id="UP000289856">
    <property type="component" value="Chromosome"/>
</dbReference>
<dbReference type="Pfam" id="PF13416">
    <property type="entry name" value="SBP_bac_8"/>
    <property type="match status" value="1"/>
</dbReference>
<evidence type="ECO:0000256" key="5">
    <source>
        <dbReference type="ARBA" id="ARBA00023288"/>
    </source>
</evidence>
<feature type="region of interest" description="Disordered" evidence="6">
    <location>
        <begin position="28"/>
        <end position="66"/>
    </location>
</feature>
<evidence type="ECO:0000313" key="8">
    <source>
        <dbReference type="EMBL" id="BBI31608.1"/>
    </source>
</evidence>
<keyword evidence="4" id="KW-0564">Palmitate</keyword>
<evidence type="ECO:0000256" key="2">
    <source>
        <dbReference type="ARBA" id="ARBA00022729"/>
    </source>
</evidence>
<protein>
    <recommendedName>
        <fullName evidence="10">Extracellular solute-binding protein</fullName>
    </recommendedName>
</protein>
<organism evidence="8 9">
    <name type="scientific">Cohnella abietis</name>
    <dbReference type="NCBI Taxonomy" id="2507935"/>
    <lineage>
        <taxon>Bacteria</taxon>
        <taxon>Bacillati</taxon>
        <taxon>Bacillota</taxon>
        <taxon>Bacilli</taxon>
        <taxon>Bacillales</taxon>
        <taxon>Paenibacillaceae</taxon>
        <taxon>Cohnella</taxon>
    </lineage>
</organism>
<dbReference type="OrthoDB" id="2511899at2"/>
<dbReference type="PROSITE" id="PS51257">
    <property type="entry name" value="PROKAR_LIPOPROTEIN"/>
    <property type="match status" value="1"/>
</dbReference>